<dbReference type="InterPro" id="IPR006697">
    <property type="entry name" value="RecC"/>
</dbReference>
<reference evidence="12 13" key="1">
    <citation type="submission" date="2016-11" db="EMBL/GenBank/DDBJ databases">
        <title>Mixed transmission modes and dynamic genome evolution in an obligate animal-bacterial symbiosis.</title>
        <authorList>
            <person name="Russell S.L."/>
            <person name="Corbett-Detig R.B."/>
            <person name="Cavanaugh C.M."/>
        </authorList>
    </citation>
    <scope>NUCLEOTIDE SEQUENCE [LARGE SCALE GENOMIC DNA]</scope>
    <source>
        <strain evidence="12">Se-Cadez</strain>
    </source>
</reference>
<accession>A0A1T2KT49</accession>
<dbReference type="InterPro" id="IPR027417">
    <property type="entry name" value="P-loop_NTPase"/>
</dbReference>
<keyword evidence="3 10" id="KW-0227">DNA damage</keyword>
<evidence type="ECO:0000259" key="11">
    <source>
        <dbReference type="Pfam" id="PF17946"/>
    </source>
</evidence>
<dbReference type="InterPro" id="IPR013986">
    <property type="entry name" value="DExx_box_DNA_helicase_dom_sf"/>
</dbReference>
<keyword evidence="4 10" id="KW-0378">Hydrolase</keyword>
<protein>
    <recommendedName>
        <fullName evidence="10">RecBCD enzyme subunit RecC</fullName>
    </recommendedName>
    <alternativeName>
        <fullName evidence="10">Exonuclease V subunit RecC</fullName>
        <shortName evidence="10">ExoV subunit RecC</shortName>
    </alternativeName>
    <alternativeName>
        <fullName evidence="10">Helicase/nuclease RecBCD subunit RecC</fullName>
    </alternativeName>
</protein>
<keyword evidence="9 10" id="KW-0234">DNA repair</keyword>
<keyword evidence="13" id="KW-1185">Reference proteome</keyword>
<dbReference type="InterPro" id="IPR041500">
    <property type="entry name" value="RecC_C"/>
</dbReference>
<evidence type="ECO:0000256" key="7">
    <source>
        <dbReference type="ARBA" id="ARBA00022840"/>
    </source>
</evidence>
<dbReference type="PIRSF" id="PIRSF000980">
    <property type="entry name" value="RecC"/>
    <property type="match status" value="1"/>
</dbReference>
<comment type="function">
    <text evidence="10">A helicase/nuclease that prepares dsDNA breaks (DSB) for recombinational DNA repair. Binds to DSBs and unwinds DNA via a highly rapid and processive ATP-dependent bidirectional helicase activity. Unwinds dsDNA until it encounters a Chi (crossover hotspot instigator) sequence from the 3' direction. Cuts ssDNA a few nucleotides 3' to the Chi site. The properties and activities of the enzyme are changed at Chi. The Chi-altered holoenzyme produces a long 3'-ssDNA overhang and facilitates RecA-binding to the ssDNA for homologous DNA recombination and repair. Holoenzyme degrades any linearized DNA that is unable to undergo homologous recombination. In the holoenzyme this subunit recognizes the wild-type Chi sequence, and when added to isolated RecB increases its ATP-dependent helicase processivity.</text>
</comment>
<dbReference type="Gene3D" id="3.40.50.10930">
    <property type="match status" value="1"/>
</dbReference>
<comment type="caution">
    <text evidence="12">The sequence shown here is derived from an EMBL/GenBank/DDBJ whole genome shotgun (WGS) entry which is preliminary data.</text>
</comment>
<evidence type="ECO:0000256" key="9">
    <source>
        <dbReference type="ARBA" id="ARBA00023204"/>
    </source>
</evidence>
<dbReference type="HAMAP" id="MF_01486">
    <property type="entry name" value="RecC"/>
    <property type="match status" value="1"/>
</dbReference>
<dbReference type="Gene3D" id="1.10.10.990">
    <property type="match status" value="1"/>
</dbReference>
<dbReference type="GO" id="GO:0003677">
    <property type="term" value="F:DNA binding"/>
    <property type="evidence" value="ECO:0007669"/>
    <property type="project" value="UniProtKB-UniRule"/>
</dbReference>
<keyword evidence="8 10" id="KW-0238">DNA-binding</keyword>
<proteinExistence type="inferred from homology"/>
<dbReference type="Gene3D" id="1.10.10.160">
    <property type="match status" value="1"/>
</dbReference>
<comment type="similarity">
    <text evidence="10">Belongs to the RecC family.</text>
</comment>
<evidence type="ECO:0000256" key="10">
    <source>
        <dbReference type="HAMAP-Rule" id="MF_01486"/>
    </source>
</evidence>
<keyword evidence="1 10" id="KW-0540">Nuclease</keyword>
<dbReference type="Proteomes" id="UP000190896">
    <property type="component" value="Unassembled WGS sequence"/>
</dbReference>
<evidence type="ECO:0000313" key="13">
    <source>
        <dbReference type="Proteomes" id="UP000190896"/>
    </source>
</evidence>
<dbReference type="GO" id="GO:0003678">
    <property type="term" value="F:DNA helicase activity"/>
    <property type="evidence" value="ECO:0007669"/>
    <property type="project" value="UniProtKB-UniRule"/>
</dbReference>
<dbReference type="PANTHER" id="PTHR30591">
    <property type="entry name" value="RECBCD ENZYME SUBUNIT RECC"/>
    <property type="match status" value="1"/>
</dbReference>
<dbReference type="SUPFAM" id="SSF52980">
    <property type="entry name" value="Restriction endonuclease-like"/>
    <property type="match status" value="1"/>
</dbReference>
<keyword evidence="5 10" id="KW-0347">Helicase</keyword>
<evidence type="ECO:0000313" key="12">
    <source>
        <dbReference type="EMBL" id="OOZ35971.1"/>
    </source>
</evidence>
<evidence type="ECO:0000256" key="1">
    <source>
        <dbReference type="ARBA" id="ARBA00022722"/>
    </source>
</evidence>
<gene>
    <name evidence="10" type="primary">recC</name>
    <name evidence="12" type="ORF">BOW51_09470</name>
</gene>
<keyword evidence="7 10" id="KW-0067">ATP-binding</keyword>
<name>A0A1T2KT49_9GAMM</name>
<evidence type="ECO:0000256" key="5">
    <source>
        <dbReference type="ARBA" id="ARBA00022806"/>
    </source>
</evidence>
<dbReference type="GO" id="GO:0008854">
    <property type="term" value="F:exodeoxyribonuclease V activity"/>
    <property type="evidence" value="ECO:0007669"/>
    <property type="project" value="InterPro"/>
</dbReference>
<dbReference type="GO" id="GO:0005524">
    <property type="term" value="F:ATP binding"/>
    <property type="evidence" value="ECO:0007669"/>
    <property type="project" value="UniProtKB-UniRule"/>
</dbReference>
<dbReference type="Pfam" id="PF04257">
    <property type="entry name" value="Exonuc_V_gamma"/>
    <property type="match status" value="1"/>
</dbReference>
<dbReference type="Gene3D" id="3.40.50.300">
    <property type="entry name" value="P-loop containing nucleotide triphosphate hydrolases"/>
    <property type="match status" value="2"/>
</dbReference>
<dbReference type="InterPro" id="IPR011335">
    <property type="entry name" value="Restrct_endonuc-II-like"/>
</dbReference>
<dbReference type="EMBL" id="MPRJ01000063">
    <property type="protein sequence ID" value="OOZ35971.1"/>
    <property type="molecule type" value="Genomic_DNA"/>
</dbReference>
<keyword evidence="2 10" id="KW-0547">Nucleotide-binding</keyword>
<dbReference type="SUPFAM" id="SSF52540">
    <property type="entry name" value="P-loop containing nucleoside triphosphate hydrolases"/>
    <property type="match status" value="2"/>
</dbReference>
<dbReference type="AlphaFoldDB" id="A0A1T2KT49"/>
<evidence type="ECO:0000256" key="3">
    <source>
        <dbReference type="ARBA" id="ARBA00022763"/>
    </source>
</evidence>
<dbReference type="GO" id="GO:0009338">
    <property type="term" value="C:exodeoxyribonuclease V complex"/>
    <property type="evidence" value="ECO:0007669"/>
    <property type="project" value="InterPro"/>
</dbReference>
<dbReference type="Pfam" id="PF17946">
    <property type="entry name" value="RecC_C"/>
    <property type="match status" value="1"/>
</dbReference>
<dbReference type="NCBIfam" id="TIGR01450">
    <property type="entry name" value="recC"/>
    <property type="match status" value="1"/>
</dbReference>
<feature type="domain" description="RecC C-terminal" evidence="11">
    <location>
        <begin position="783"/>
        <end position="1005"/>
    </location>
</feature>
<dbReference type="PANTHER" id="PTHR30591:SF1">
    <property type="entry name" value="RECBCD ENZYME SUBUNIT RECC"/>
    <property type="match status" value="1"/>
</dbReference>
<evidence type="ECO:0000256" key="6">
    <source>
        <dbReference type="ARBA" id="ARBA00022839"/>
    </source>
</evidence>
<organism evidence="12 13">
    <name type="scientific">Solemya velesiana gill symbiont</name>
    <dbReference type="NCBI Taxonomy" id="1918948"/>
    <lineage>
        <taxon>Bacteria</taxon>
        <taxon>Pseudomonadati</taxon>
        <taxon>Pseudomonadota</taxon>
        <taxon>Gammaproteobacteria</taxon>
        <taxon>sulfur-oxidizing symbionts</taxon>
    </lineage>
</organism>
<dbReference type="GO" id="GO:0000724">
    <property type="term" value="P:double-strand break repair via homologous recombination"/>
    <property type="evidence" value="ECO:0007669"/>
    <property type="project" value="UniProtKB-UniRule"/>
</dbReference>
<evidence type="ECO:0000256" key="4">
    <source>
        <dbReference type="ARBA" id="ARBA00022801"/>
    </source>
</evidence>
<comment type="miscellaneous">
    <text evidence="10">In the RecBCD complex, RecB has a slow 3'-5' helicase, an exonuclease activity and loads RecA onto ssDNA, RecD has a fast 5'-3' helicase activity, while RecC stimulates the ATPase and processivity of the RecB helicase and contributes to recognition of the Chi site.</text>
</comment>
<keyword evidence="6 10" id="KW-0269">Exonuclease</keyword>
<evidence type="ECO:0000256" key="2">
    <source>
        <dbReference type="ARBA" id="ARBA00022741"/>
    </source>
</evidence>
<comment type="subunit">
    <text evidence="10">Heterotrimer of RecB, RecC and RecD. All subunits contribute to DNA-binding.</text>
</comment>
<sequence length="1067" mass="120376">MMLQLYQSNRLEILADRLAQVLATPQDDPFAPETVVVQHQGMGRWLSLRLADRLGVCANMRFPMPAGFIWEMLEGLLDDVPEQNHFAPQALPWAVYQHLDMLKGEDGFDGIRTYYEHNGEVERFQLSQQIAGCLDQYLVYRPQWVSTWERGQQAVEGDEWQAQLWRSISRRCGGEHWVSLQKRLFNKAQQGGLNSEGLPSRIALFGVSSLSPGYLNLLGLLGELTEAHLFLLNPCQEHWGEIVSESDRLKQESDESEEAFYFDVGNPLLGSLGKQGRDFFNMILELDPGSEDLFVPPTGNNLLHGVQQDILYLQDAGDLPPGVWRKDDDSISVHACHSPMREVEVLRDRLLDLFQRHPDLTPSDVLVMTPDMDTYAPYVESVFSESGDGARIPFSIADRSAVSELPLLEVFLRLLEMPGGRYDVNSMLALLEVRAVAARFGLADGDLPMITEWLEQAEVRWGKDAGTRKALGLPETGQNSWQAGLDRMLLGYAMPPEDALFQDVLPFDGIEGSNAQVLGGLKAFADEVFRLESLLKGARTLEQWAQSIPMLLERFFLATEEEEYQLQSIRTAVAEIVESTATAEFDGRVTIDLLGYLLRERFETGGGHSPFLGGGVTFCALTPMRSLPFEVVCIIGMNDGQYPRDRRPPGFDLMSGRHRIGDRSRRADDRYLFLESLVSARQVLYLSFVGQDIRDNSPIPPSVLLSELLDYIDRTHRDEAGELPSRTLLVKHPIQPFSPRYFQSGSDLFSYSELMCRAAGVVSDSVPIRHLVSEALPEPEDEWRRVELAELLYFYANPSRYLLRNRLGITLRADESLLETRDPFELAYFQQSELMHGMVERALEGESAEALLGLEQAAGQLPHGVYGEQLFERLNAQSRRFAEGVATYQADGETVTLELDFSHDSVRLMGKISDVGPSGRFGYSVNRLPDSRLLQLWVEHLALNLAAEGGITPQTLWLDSEELIRFAPIDNAPELMGQLLSLYWQGLSMPLRLFPKSSRRYAEKLQKGNELEKCLEEAQRRWCGKHFPEFDDAYYRLAFPDADVLSGEFMALSEQVFGTLLAHMEVQ</sequence>
<evidence type="ECO:0000256" key="8">
    <source>
        <dbReference type="ARBA" id="ARBA00023125"/>
    </source>
</evidence>